<comment type="subcellular location">
    <subcellularLocation>
        <location evidence="1">Cell membrane</location>
        <topology evidence="1">Multi-pass membrane protein</topology>
    </subcellularLocation>
</comment>
<dbReference type="Proteomes" id="UP000312784">
    <property type="component" value="Unassembled WGS sequence"/>
</dbReference>
<keyword evidence="6" id="KW-0472">Membrane</keyword>
<keyword evidence="5" id="KW-1133">Transmembrane helix</keyword>
<protein>
    <recommendedName>
        <fullName evidence="9">Type IV secretory system conjugative DNA transfer family protein</fullName>
    </recommendedName>
</protein>
<dbReference type="InterPro" id="IPR027417">
    <property type="entry name" value="P-loop_NTPase"/>
</dbReference>
<comment type="similarity">
    <text evidence="2">Belongs to the VirD4/TraG family.</text>
</comment>
<keyword evidence="3" id="KW-1003">Cell membrane</keyword>
<dbReference type="InterPro" id="IPR003688">
    <property type="entry name" value="TraG/VirD4"/>
</dbReference>
<keyword evidence="8" id="KW-1185">Reference proteome</keyword>
<evidence type="ECO:0008006" key="9">
    <source>
        <dbReference type="Google" id="ProtNLM"/>
    </source>
</evidence>
<dbReference type="PANTHER" id="PTHR37937:SF1">
    <property type="entry name" value="CONJUGATIVE TRANSFER: DNA TRANSPORT"/>
    <property type="match status" value="1"/>
</dbReference>
<evidence type="ECO:0000313" key="8">
    <source>
        <dbReference type="Proteomes" id="UP000312784"/>
    </source>
</evidence>
<dbReference type="Pfam" id="PF02534">
    <property type="entry name" value="T4SS-DNA_transf"/>
    <property type="match status" value="1"/>
</dbReference>
<dbReference type="EMBL" id="VEWL01000031">
    <property type="protein sequence ID" value="TNV09204.1"/>
    <property type="molecule type" value="Genomic_DNA"/>
</dbReference>
<evidence type="ECO:0000256" key="2">
    <source>
        <dbReference type="ARBA" id="ARBA00008806"/>
    </source>
</evidence>
<dbReference type="CDD" id="cd01127">
    <property type="entry name" value="TrwB_TraG_TraD_VirD4"/>
    <property type="match status" value="1"/>
</dbReference>
<proteinExistence type="inferred from homology"/>
<evidence type="ECO:0000256" key="6">
    <source>
        <dbReference type="ARBA" id="ARBA00023136"/>
    </source>
</evidence>
<name>A0ABY2XZE2_9HYPH</name>
<dbReference type="PANTHER" id="PTHR37937">
    <property type="entry name" value="CONJUGATIVE TRANSFER: DNA TRANSPORT"/>
    <property type="match status" value="1"/>
</dbReference>
<reference evidence="7 8" key="1">
    <citation type="submission" date="2019-06" db="EMBL/GenBank/DDBJ databases">
        <title>Ochrobactrum cricket sp.nov., isolated from the insect Teleogryllus occipitalis living in deserted cropland.</title>
        <authorList>
            <person name="Hu M."/>
        </authorList>
    </citation>
    <scope>NUCLEOTIDE SEQUENCE [LARGE SCALE GENOMIC DNA]</scope>
    <source>
        <strain evidence="7 8">LCB8</strain>
    </source>
</reference>
<evidence type="ECO:0000313" key="7">
    <source>
        <dbReference type="EMBL" id="TNV09204.1"/>
    </source>
</evidence>
<evidence type="ECO:0000256" key="1">
    <source>
        <dbReference type="ARBA" id="ARBA00004651"/>
    </source>
</evidence>
<comment type="caution">
    <text evidence="7">The sequence shown here is derived from an EMBL/GenBank/DDBJ whole genome shotgun (WGS) entry which is preliminary data.</text>
</comment>
<evidence type="ECO:0000256" key="4">
    <source>
        <dbReference type="ARBA" id="ARBA00022692"/>
    </source>
</evidence>
<sequence length="466" mass="51741">MGQRVYRFGPRDFDMPSHRFNPLQRIGKIKNPAQRMSELEKLATLFLTATSSQAESFLPNSRGVFIACAVLAYERGNFTLGYIYKLINGGELGNNDKFARYAEEVKDPAAKVLLQKFSNTAKDTLSAYISILDSSGFSPWANAHTCAVTAAHDFNFSDFRRTPCTVYFTCPYEDLKTIAPLVRMFFSELIATLQLKEPGPDEPFPVMILLDEFQRIGCMPIIVDSMSLLRSYGGNVAVITQSIADLDRVYSVEDRKAIQANSGIKLFLTPAEKDTISEVSEAVGTTTKKVVSRSKTLRDGVMGTNISERTEEYPLLTKDDARRLPMDEIVIVVDGGMPIRAKRLMYFADKVLRKLYNAQDFKSPPPMPTYTITEADYEAPGSVAAEEVPQQDLQAQKDKLHSGKSLADQLIARRVAQRVEEGKETPLPQLDALRIPANIDPDAVAAVSNNIADLFKQAQLIAEDGI</sequence>
<dbReference type="Gene3D" id="3.40.50.300">
    <property type="entry name" value="P-loop containing nucleotide triphosphate hydrolases"/>
    <property type="match status" value="1"/>
</dbReference>
<dbReference type="InterPro" id="IPR051539">
    <property type="entry name" value="T4SS-coupling_protein"/>
</dbReference>
<dbReference type="SUPFAM" id="SSF52540">
    <property type="entry name" value="P-loop containing nucleoside triphosphate hydrolases"/>
    <property type="match status" value="1"/>
</dbReference>
<organism evidence="7 8">
    <name type="scientific">Ochrobactrum teleogrylli</name>
    <dbReference type="NCBI Taxonomy" id="2479765"/>
    <lineage>
        <taxon>Bacteria</taxon>
        <taxon>Pseudomonadati</taxon>
        <taxon>Pseudomonadota</taxon>
        <taxon>Alphaproteobacteria</taxon>
        <taxon>Hyphomicrobiales</taxon>
        <taxon>Brucellaceae</taxon>
        <taxon>Brucella/Ochrobactrum group</taxon>
        <taxon>Ochrobactrum</taxon>
    </lineage>
</organism>
<evidence type="ECO:0000256" key="3">
    <source>
        <dbReference type="ARBA" id="ARBA00022475"/>
    </source>
</evidence>
<evidence type="ECO:0000256" key="5">
    <source>
        <dbReference type="ARBA" id="ARBA00022989"/>
    </source>
</evidence>
<keyword evidence="4" id="KW-0812">Transmembrane</keyword>
<gene>
    <name evidence="7" type="ORF">FIC94_22220</name>
</gene>
<accession>A0ABY2XZE2</accession>